<evidence type="ECO:0000313" key="6">
    <source>
        <dbReference type="Proteomes" id="UP000027946"/>
    </source>
</evidence>
<comment type="similarity">
    <text evidence="1">Belongs to the CdaR family.</text>
</comment>
<dbReference type="RefSeq" id="WP_038262091.1">
    <property type="nucleotide sequence ID" value="NZ_FSRH01000013.1"/>
</dbReference>
<dbReference type="InterPro" id="IPR042070">
    <property type="entry name" value="PucR_C-HTH_sf"/>
</dbReference>
<evidence type="ECO:0000313" key="5">
    <source>
        <dbReference type="EMBL" id="KDR96303.1"/>
    </source>
</evidence>
<dbReference type="Pfam" id="PF13556">
    <property type="entry name" value="HTH_30"/>
    <property type="match status" value="1"/>
</dbReference>
<comment type="caution">
    <text evidence="5">The sequence shown here is derived from an EMBL/GenBank/DDBJ whole genome shotgun (WGS) entry which is preliminary data.</text>
</comment>
<evidence type="ECO:0000259" key="2">
    <source>
        <dbReference type="Pfam" id="PF07905"/>
    </source>
</evidence>
<accession>A0A069RHN1</accession>
<dbReference type="InterPro" id="IPR025736">
    <property type="entry name" value="PucR_C-HTH_dom"/>
</dbReference>
<dbReference type="Pfam" id="PF07905">
    <property type="entry name" value="PucR"/>
    <property type="match status" value="1"/>
</dbReference>
<feature type="domain" description="PucR C-terminal helix-turn-helix" evidence="3">
    <location>
        <begin position="482"/>
        <end position="539"/>
    </location>
</feature>
<dbReference type="EMBL" id="JJMM01000004">
    <property type="protein sequence ID" value="KDR96303.1"/>
    <property type="molecule type" value="Genomic_DNA"/>
</dbReference>
<dbReference type="PANTHER" id="PTHR33744">
    <property type="entry name" value="CARBOHYDRATE DIACID REGULATOR"/>
    <property type="match status" value="1"/>
</dbReference>
<organism evidence="5 6">
    <name type="scientific">Peptoclostridium litorale DSM 5388</name>
    <dbReference type="NCBI Taxonomy" id="1121324"/>
    <lineage>
        <taxon>Bacteria</taxon>
        <taxon>Bacillati</taxon>
        <taxon>Bacillota</taxon>
        <taxon>Clostridia</taxon>
        <taxon>Peptostreptococcales</taxon>
        <taxon>Peptoclostridiaceae</taxon>
        <taxon>Peptoclostridium</taxon>
    </lineage>
</organism>
<evidence type="ECO:0000259" key="4">
    <source>
        <dbReference type="Pfam" id="PF17853"/>
    </source>
</evidence>
<feature type="domain" description="CdaR GGDEF-like" evidence="4">
    <location>
        <begin position="298"/>
        <end position="429"/>
    </location>
</feature>
<evidence type="ECO:0000256" key="1">
    <source>
        <dbReference type="ARBA" id="ARBA00006754"/>
    </source>
</evidence>
<protein>
    <submittedName>
        <fullName evidence="5">Purine catabolism regulatory protein PucR</fullName>
    </submittedName>
</protein>
<sequence length="546" mass="62630">MKILKDLFSLDIFKTCEIAAGKNGLDRPVEFVNISDTHDIAKFLKRHDLLLTTGYAFRDDPSQLMDFIRNLNNINVSGLIIKKNRFILALPSEVIELADELNFPILFFGGSNSLGDLSFKVISFLSDYKSEELFYAIYFQKKFTDMMLRDCSINHFIEQLSSALDCPVFLLDNKLNMICSSKNIGLKNQLLLDSILEYLSKPFNPADNKDIFIEPSDTCNSAYFSFFKVSTIYDNENTLVVLNSDKLVHPLSHSAIEQVINSLSFTLIKKQISSENIQKAKSALFFDLIYGNITNKNSFLIKASEYGLKENMKYICISGAFDDVMEQVKMNYFYQNRVHLAISDITEILENESKKLSLDSIIFTQNNYIIVIVQVDTYSAETELKIKSLLRNAQSTMLECMAISFGISTSVRSIEQIKEAYLDSLEALNYGYDSEKKNFIQSYKAKSAKDIFCMLPERTILEFSENILKDLASSSSKEHQELLTTLNSFIQNRFDISKTSRELFLHRNTVKYRISKCEELLDMDLRDYSDVFSIQIALEFQSLLKK</sequence>
<evidence type="ECO:0000259" key="3">
    <source>
        <dbReference type="Pfam" id="PF13556"/>
    </source>
</evidence>
<dbReference type="Gene3D" id="1.10.10.2840">
    <property type="entry name" value="PucR C-terminal helix-turn-helix domain"/>
    <property type="match status" value="1"/>
</dbReference>
<dbReference type="PANTHER" id="PTHR33744:SF1">
    <property type="entry name" value="DNA-BINDING TRANSCRIPTIONAL ACTIVATOR ADER"/>
    <property type="match status" value="1"/>
</dbReference>
<dbReference type="Pfam" id="PF17853">
    <property type="entry name" value="GGDEF_2"/>
    <property type="match status" value="1"/>
</dbReference>
<dbReference type="InterPro" id="IPR041522">
    <property type="entry name" value="CdaR_GGDEF"/>
</dbReference>
<dbReference type="InterPro" id="IPR051448">
    <property type="entry name" value="CdaR-like_regulators"/>
</dbReference>
<dbReference type="eggNOG" id="COG2508">
    <property type="taxonomic scope" value="Bacteria"/>
</dbReference>
<feature type="domain" description="Purine catabolism PurC-like" evidence="2">
    <location>
        <begin position="6"/>
        <end position="118"/>
    </location>
</feature>
<reference evidence="5 6" key="1">
    <citation type="submission" date="2014-03" db="EMBL/GenBank/DDBJ databases">
        <title>Genome sequence of Clostridium litorale W6, DSM 5388.</title>
        <authorList>
            <person name="Poehlein A."/>
            <person name="Jagirdar A."/>
            <person name="Khonsari B."/>
            <person name="Chibani C.M."/>
            <person name="Gutierrez Gutierrez D.A."/>
            <person name="Davydova E."/>
            <person name="Alghaithi H.S."/>
            <person name="Nair K.P."/>
            <person name="Dhamotharan K."/>
            <person name="Chandran L."/>
            <person name="G W."/>
            <person name="Daniel R."/>
        </authorList>
    </citation>
    <scope>NUCLEOTIDE SEQUENCE [LARGE SCALE GENOMIC DNA]</scope>
    <source>
        <strain evidence="5 6">W6</strain>
    </source>
</reference>
<keyword evidence="6" id="KW-1185">Reference proteome</keyword>
<proteinExistence type="inferred from homology"/>
<dbReference type="Proteomes" id="UP000027946">
    <property type="component" value="Unassembled WGS sequence"/>
</dbReference>
<dbReference type="OrthoDB" id="143422at2"/>
<dbReference type="InterPro" id="IPR012914">
    <property type="entry name" value="PucR_dom"/>
</dbReference>
<name>A0A069RHN1_PEPLI</name>
<dbReference type="AlphaFoldDB" id="A0A069RHN1"/>
<gene>
    <name evidence="5" type="primary">pucR</name>
    <name evidence="5" type="ORF">CLIT_4c01400</name>
</gene>
<dbReference type="STRING" id="1121324.CLIT_4c01400"/>